<dbReference type="PROSITE" id="PS51257">
    <property type="entry name" value="PROKAR_LIPOPROTEIN"/>
    <property type="match status" value="1"/>
</dbReference>
<dbReference type="NCBIfam" id="TIGR04456">
    <property type="entry name" value="LruC_dom"/>
    <property type="match status" value="1"/>
</dbReference>
<dbReference type="Pfam" id="PF16130">
    <property type="entry name" value="DUF4842"/>
    <property type="match status" value="1"/>
</dbReference>
<name>A0A316KX61_9FLAO</name>
<dbReference type="AlphaFoldDB" id="A0A316KX61"/>
<evidence type="ECO:0000313" key="2">
    <source>
        <dbReference type="EMBL" id="PWL38161.1"/>
    </source>
</evidence>
<dbReference type="OrthoDB" id="1204817at2"/>
<gene>
    <name evidence="2" type="ORF">DKG77_07705</name>
</gene>
<dbReference type="EMBL" id="QGEG01000002">
    <property type="protein sequence ID" value="PWL38161.1"/>
    <property type="molecule type" value="Genomic_DNA"/>
</dbReference>
<dbReference type="InterPro" id="IPR031025">
    <property type="entry name" value="LruC_dom"/>
</dbReference>
<dbReference type="InterPro" id="IPR032295">
    <property type="entry name" value="DUF4842"/>
</dbReference>
<keyword evidence="3" id="KW-1185">Reference proteome</keyword>
<accession>A0A316KX61</accession>
<evidence type="ECO:0000259" key="1">
    <source>
        <dbReference type="Pfam" id="PF16130"/>
    </source>
</evidence>
<dbReference type="Proteomes" id="UP000245762">
    <property type="component" value="Unassembled WGS sequence"/>
</dbReference>
<evidence type="ECO:0000313" key="3">
    <source>
        <dbReference type="Proteomes" id="UP000245762"/>
    </source>
</evidence>
<organism evidence="2 3">
    <name type="scientific">Flagellimonas aquimarina</name>
    <dbReference type="NCBI Taxonomy" id="2201895"/>
    <lineage>
        <taxon>Bacteria</taxon>
        <taxon>Pseudomonadati</taxon>
        <taxon>Bacteroidota</taxon>
        <taxon>Flavobacteriia</taxon>
        <taxon>Flavobacteriales</taxon>
        <taxon>Flavobacteriaceae</taxon>
        <taxon>Flagellimonas</taxon>
    </lineage>
</organism>
<comment type="caution">
    <text evidence="2">The sequence shown here is derived from an EMBL/GenBank/DDBJ whole genome shotgun (WGS) entry which is preliminary data.</text>
</comment>
<sequence>MKFLSMKTKNRIFKLLLISITAFFMQGCLKEKYNNYLESIANDSTAVEDLILTDLKFPSDFDFRTENIVSVNITDNSPNALYEVYAYSDELINSLDSITGPLPNKLFERLPFNGSIQESVTLSSIIDNLFVVRKSNEHIDDFVVPIIQNSASYTYNGTSGKKAIFKTTIEENQRSTDCANVYGQRFYTDLSNTIITDDGDVNTISNIQFPKQGVTSIITATSVDGVELKNRLSLAGAGFSTPIFTFSGFNFWISSRIDTNNDSDGYVEFEMTFDTPVQNLLMHFRSVDASMYQFVGEQHEETILSGGGEFFYDDSERILKDIDSRSKGRYYRDGYGSILISATSGTFDKIVWRRIDDPTTNSQNDSNWFTFSEVEICNDQDGDGVVDSVDEYPEDATKAYSITYPSSSTKASIVFEDLWPFKGDYDFNDTALDYSIVKIFNSSNQMVAIDFDYVVTSDGAGFVNSMAFEIEGLNPNNVASVTGQILERNVFNLASNGTELDQQHTVIALFDDHSILVNQENKVSVTFVNPISNTSLDYAPFNPFLVANGEREKEIHLANYEPTTLGNSQPEVQGNNADTDGSYTTENGLPWAINVIESFPLLQEKEPINTGYLYFEEWGLSGGNNRKDWYKDFPGYRNKSKLKGN</sequence>
<protein>
    <recommendedName>
        <fullName evidence="1">DUF4842 domain-containing protein</fullName>
    </recommendedName>
</protein>
<reference evidence="2 3" key="1">
    <citation type="submission" date="2018-05" db="EMBL/GenBank/DDBJ databases">
        <title>Complete genome sequence of Flagellimonas aquimarina ECD12 isolated from seaweed Ecklonia cava.</title>
        <authorList>
            <person name="Choi S."/>
            <person name="Seong C."/>
        </authorList>
    </citation>
    <scope>NUCLEOTIDE SEQUENCE [LARGE SCALE GENOMIC DNA]</scope>
    <source>
        <strain evidence="2 3">ECD12</strain>
    </source>
</reference>
<feature type="domain" description="DUF4842" evidence="1">
    <location>
        <begin position="444"/>
        <end position="630"/>
    </location>
</feature>
<proteinExistence type="predicted"/>